<name>A0ABR2KLM5_9EUKA</name>
<reference evidence="1 2" key="1">
    <citation type="submission" date="2024-04" db="EMBL/GenBank/DDBJ databases">
        <title>Tritrichomonas musculus Genome.</title>
        <authorList>
            <person name="Alves-Ferreira E."/>
            <person name="Grigg M."/>
            <person name="Lorenzi H."/>
            <person name="Galac M."/>
        </authorList>
    </citation>
    <scope>NUCLEOTIDE SEQUENCE [LARGE SCALE GENOMIC DNA]</scope>
    <source>
        <strain evidence="1 2">EAF2021</strain>
    </source>
</reference>
<sequence length="118" mass="13890">MASKPFILTDKIISCSTNKKKHIHISNTRLKYISDTLFQHFSSGVRLQELISIATILSFKIPLLRSPDRDEKRSYKALLIWFYNYWSLISPILPMIHLRDENNMVINGQRELLEMILK</sequence>
<gene>
    <name evidence="1" type="ORF">M9Y10_029237</name>
</gene>
<keyword evidence="2" id="KW-1185">Reference proteome</keyword>
<proteinExistence type="predicted"/>
<organism evidence="1 2">
    <name type="scientific">Tritrichomonas musculus</name>
    <dbReference type="NCBI Taxonomy" id="1915356"/>
    <lineage>
        <taxon>Eukaryota</taxon>
        <taxon>Metamonada</taxon>
        <taxon>Parabasalia</taxon>
        <taxon>Tritrichomonadida</taxon>
        <taxon>Tritrichomonadidae</taxon>
        <taxon>Tritrichomonas</taxon>
    </lineage>
</organism>
<accession>A0ABR2KLM5</accession>
<comment type="caution">
    <text evidence="1">The sequence shown here is derived from an EMBL/GenBank/DDBJ whole genome shotgun (WGS) entry which is preliminary data.</text>
</comment>
<dbReference type="EMBL" id="JAPFFF010000004">
    <property type="protein sequence ID" value="KAK8892015.1"/>
    <property type="molecule type" value="Genomic_DNA"/>
</dbReference>
<protein>
    <submittedName>
        <fullName evidence="1">Uncharacterized protein</fullName>
    </submittedName>
</protein>
<dbReference type="Proteomes" id="UP001470230">
    <property type="component" value="Unassembled WGS sequence"/>
</dbReference>
<evidence type="ECO:0000313" key="2">
    <source>
        <dbReference type="Proteomes" id="UP001470230"/>
    </source>
</evidence>
<evidence type="ECO:0000313" key="1">
    <source>
        <dbReference type="EMBL" id="KAK8892015.1"/>
    </source>
</evidence>